<feature type="compositionally biased region" description="Basic and acidic residues" evidence="1">
    <location>
        <begin position="11"/>
        <end position="20"/>
    </location>
</feature>
<feature type="region of interest" description="Disordered" evidence="1">
    <location>
        <begin position="44"/>
        <end position="89"/>
    </location>
</feature>
<dbReference type="PROSITE" id="PS51413">
    <property type="entry name" value="DBINO"/>
    <property type="match status" value="1"/>
</dbReference>
<proteinExistence type="predicted"/>
<keyword evidence="4" id="KW-1185">Reference proteome</keyword>
<evidence type="ECO:0000313" key="3">
    <source>
        <dbReference type="EMBL" id="KAK0503196.1"/>
    </source>
</evidence>
<evidence type="ECO:0000313" key="4">
    <source>
        <dbReference type="Proteomes" id="UP001175228"/>
    </source>
</evidence>
<dbReference type="EMBL" id="JAUEPU010000004">
    <property type="protein sequence ID" value="KAK0503196.1"/>
    <property type="molecule type" value="Genomic_DNA"/>
</dbReference>
<dbReference type="AlphaFoldDB" id="A0AA39QJW6"/>
<dbReference type="GO" id="GO:0003677">
    <property type="term" value="F:DNA binding"/>
    <property type="evidence" value="ECO:0007669"/>
    <property type="project" value="InterPro"/>
</dbReference>
<reference evidence="3" key="1">
    <citation type="submission" date="2023-06" db="EMBL/GenBank/DDBJ databases">
        <authorList>
            <consortium name="Lawrence Berkeley National Laboratory"/>
            <person name="Ahrendt S."/>
            <person name="Sahu N."/>
            <person name="Indic B."/>
            <person name="Wong-Bajracharya J."/>
            <person name="Merenyi Z."/>
            <person name="Ke H.-M."/>
            <person name="Monk M."/>
            <person name="Kocsube S."/>
            <person name="Drula E."/>
            <person name="Lipzen A."/>
            <person name="Balint B."/>
            <person name="Henrissat B."/>
            <person name="Andreopoulos B."/>
            <person name="Martin F.M."/>
            <person name="Harder C.B."/>
            <person name="Rigling D."/>
            <person name="Ford K.L."/>
            <person name="Foster G.D."/>
            <person name="Pangilinan J."/>
            <person name="Papanicolaou A."/>
            <person name="Barry K."/>
            <person name="LaButti K."/>
            <person name="Viragh M."/>
            <person name="Koriabine M."/>
            <person name="Yan M."/>
            <person name="Riley R."/>
            <person name="Champramary S."/>
            <person name="Plett K.L."/>
            <person name="Tsai I.J."/>
            <person name="Slot J."/>
            <person name="Sipos G."/>
            <person name="Plett J."/>
            <person name="Nagy L.G."/>
            <person name="Grigoriev I.V."/>
        </authorList>
    </citation>
    <scope>NUCLEOTIDE SEQUENCE</scope>
    <source>
        <strain evidence="3">HWK02</strain>
    </source>
</reference>
<evidence type="ECO:0000256" key="1">
    <source>
        <dbReference type="SAM" id="MobiDB-lite"/>
    </source>
</evidence>
<comment type="caution">
    <text evidence="3">The sequence shown here is derived from an EMBL/GenBank/DDBJ whole genome shotgun (WGS) entry which is preliminary data.</text>
</comment>
<gene>
    <name evidence="3" type="ORF">EDD18DRAFT_1346081</name>
</gene>
<evidence type="ECO:0000259" key="2">
    <source>
        <dbReference type="PROSITE" id="PS51413"/>
    </source>
</evidence>
<sequence>MREMQVSWKKNGREERDFRKREHKEAMDRLKMEEEKRETELYSHFVENKLKTSEMEGESSNEPPPAGADLEDINPETLGDINFDDDDQSNMCRHARHNDQEAIALAKQKAEEFDVHAARERTNEANQLVKSQSQDQVDSEAEVDGEIGTSGVPLLDLDSDELSFQNPTFLSGPLTIGQPEMLMAQLKEYQLKGIG</sequence>
<feature type="region of interest" description="Disordered" evidence="1">
    <location>
        <begin position="1"/>
        <end position="20"/>
    </location>
</feature>
<name>A0AA39QJW6_9AGAR</name>
<organism evidence="3 4">
    <name type="scientific">Armillaria luteobubalina</name>
    <dbReference type="NCBI Taxonomy" id="153913"/>
    <lineage>
        <taxon>Eukaryota</taxon>
        <taxon>Fungi</taxon>
        <taxon>Dikarya</taxon>
        <taxon>Basidiomycota</taxon>
        <taxon>Agaricomycotina</taxon>
        <taxon>Agaricomycetes</taxon>
        <taxon>Agaricomycetidae</taxon>
        <taxon>Agaricales</taxon>
        <taxon>Marasmiineae</taxon>
        <taxon>Physalacriaceae</taxon>
        <taxon>Armillaria</taxon>
    </lineage>
</organism>
<feature type="domain" description="DBINO" evidence="2">
    <location>
        <begin position="1"/>
        <end position="66"/>
    </location>
</feature>
<dbReference type="InterPro" id="IPR020838">
    <property type="entry name" value="DBINO"/>
</dbReference>
<protein>
    <recommendedName>
        <fullName evidence="2">DBINO domain-containing protein</fullName>
    </recommendedName>
</protein>
<dbReference type="Proteomes" id="UP001175228">
    <property type="component" value="Unassembled WGS sequence"/>
</dbReference>
<accession>A0AA39QJW6</accession>
<feature type="compositionally biased region" description="Basic and acidic residues" evidence="1">
    <location>
        <begin position="44"/>
        <end position="54"/>
    </location>
</feature>